<proteinExistence type="predicted"/>
<dbReference type="InterPro" id="IPR056535">
    <property type="entry name" value="TPR_NUP160_M"/>
</dbReference>
<keyword evidence="3" id="KW-1185">Reference proteome</keyword>
<dbReference type="AlphaFoldDB" id="A0A1U7LVZ0"/>
<dbReference type="InterPro" id="IPR021717">
    <property type="entry name" value="Nucleoporin_Nup160"/>
</dbReference>
<evidence type="ECO:0000313" key="2">
    <source>
        <dbReference type="EMBL" id="OLL26712.1"/>
    </source>
</evidence>
<dbReference type="GO" id="GO:0017056">
    <property type="term" value="F:structural constituent of nuclear pore"/>
    <property type="evidence" value="ECO:0007669"/>
    <property type="project" value="TreeGrafter"/>
</dbReference>
<dbReference type="OrthoDB" id="67716at2759"/>
<dbReference type="Pfam" id="PF23354">
    <property type="entry name" value="TPR_NUP160_120_M"/>
    <property type="match status" value="1"/>
</dbReference>
<dbReference type="STRING" id="1198029.A0A1U7LVZ0"/>
<gene>
    <name evidence="2" type="ORF">NEOLI_000343</name>
</gene>
<feature type="domain" description="NUP160 middle TPR" evidence="1">
    <location>
        <begin position="1"/>
        <end position="101"/>
    </location>
</feature>
<dbReference type="GO" id="GO:0005643">
    <property type="term" value="C:nuclear pore"/>
    <property type="evidence" value="ECO:0007669"/>
    <property type="project" value="UniProtKB-ARBA"/>
</dbReference>
<dbReference type="PANTHER" id="PTHR21286">
    <property type="entry name" value="NUCLEAR PORE COMPLEX PROTEIN NUP160"/>
    <property type="match status" value="1"/>
</dbReference>
<comment type="caution">
    <text evidence="2">The sequence shown here is derived from an EMBL/GenBank/DDBJ whole genome shotgun (WGS) entry which is preliminary data.</text>
</comment>
<organism evidence="2 3">
    <name type="scientific">Neolecta irregularis (strain DAH-3)</name>
    <dbReference type="NCBI Taxonomy" id="1198029"/>
    <lineage>
        <taxon>Eukaryota</taxon>
        <taxon>Fungi</taxon>
        <taxon>Dikarya</taxon>
        <taxon>Ascomycota</taxon>
        <taxon>Taphrinomycotina</taxon>
        <taxon>Neolectales</taxon>
        <taxon>Neolectaceae</taxon>
        <taxon>Neolecta</taxon>
    </lineage>
</organism>
<name>A0A1U7LVZ0_NEOID</name>
<accession>A0A1U7LVZ0</accession>
<sequence>MCEDNRSIQLCEYPFVSLQDDVDEILQNKAEAVIDTHAHPNYHRILYAWRVKKSNYRGEAASIMHQRIKQLQNSTTGTHGYMMNSLEITESYLALISALSCLKDDDAWIIANHVEAESHTAKKPKFSHGLKNNIRRKLLTLKDLRQEYSAELARMRAMLSGPFPLA</sequence>
<protein>
    <submittedName>
        <fullName evidence="2">Nucleoporin NUP120</fullName>
    </submittedName>
</protein>
<dbReference type="PANTHER" id="PTHR21286:SF0">
    <property type="entry name" value="NUCLEAR PORE COMPLEX PROTEIN NUP160"/>
    <property type="match status" value="1"/>
</dbReference>
<dbReference type="EMBL" id="LXFE01000152">
    <property type="protein sequence ID" value="OLL26712.1"/>
    <property type="molecule type" value="Genomic_DNA"/>
</dbReference>
<evidence type="ECO:0000259" key="1">
    <source>
        <dbReference type="Pfam" id="PF23354"/>
    </source>
</evidence>
<evidence type="ECO:0000313" key="3">
    <source>
        <dbReference type="Proteomes" id="UP000186594"/>
    </source>
</evidence>
<dbReference type="Proteomes" id="UP000186594">
    <property type="component" value="Unassembled WGS sequence"/>
</dbReference>
<reference evidence="2 3" key="1">
    <citation type="submission" date="2016-04" db="EMBL/GenBank/DDBJ databases">
        <title>Evolutionary innovation and constraint leading to complex multicellularity in the Ascomycota.</title>
        <authorList>
            <person name="Cisse O."/>
            <person name="Nguyen A."/>
            <person name="Hewitt D.A."/>
            <person name="Jedd G."/>
            <person name="Stajich J.E."/>
        </authorList>
    </citation>
    <scope>NUCLEOTIDE SEQUENCE [LARGE SCALE GENOMIC DNA]</scope>
    <source>
        <strain evidence="2 3">DAH-3</strain>
    </source>
</reference>